<organism evidence="1 2">
    <name type="scientific">Pedobacter yonginense</name>
    <dbReference type="NCBI Taxonomy" id="651869"/>
    <lineage>
        <taxon>Bacteria</taxon>
        <taxon>Pseudomonadati</taxon>
        <taxon>Bacteroidota</taxon>
        <taxon>Sphingobacteriia</taxon>
        <taxon>Sphingobacteriales</taxon>
        <taxon>Sphingobacteriaceae</taxon>
        <taxon>Pedobacter</taxon>
    </lineage>
</organism>
<evidence type="ECO:0000313" key="1">
    <source>
        <dbReference type="EMBL" id="PWS27446.1"/>
    </source>
</evidence>
<gene>
    <name evidence="1" type="ORF">DHW03_07520</name>
</gene>
<reference evidence="1 2" key="1">
    <citation type="submission" date="2018-05" db="EMBL/GenBank/DDBJ databases">
        <title>Pedobacter paludis sp. nov., isolated from wetland soil.</title>
        <authorList>
            <person name="Zhang Y."/>
            <person name="Wang G."/>
        </authorList>
    </citation>
    <scope>NUCLEOTIDE SEQUENCE [LARGE SCALE GENOMIC DNA]</scope>
    <source>
        <strain evidence="1 2">KCTC22721</strain>
    </source>
</reference>
<dbReference type="AlphaFoldDB" id="A0A317EQ69"/>
<evidence type="ECO:0000313" key="2">
    <source>
        <dbReference type="Proteomes" id="UP000245379"/>
    </source>
</evidence>
<keyword evidence="2" id="KW-1185">Reference proteome</keyword>
<comment type="caution">
    <text evidence="1">The sequence shown here is derived from an EMBL/GenBank/DDBJ whole genome shotgun (WGS) entry which is preliminary data.</text>
</comment>
<accession>A0A317EQ69</accession>
<dbReference type="Proteomes" id="UP000245379">
    <property type="component" value="Unassembled WGS sequence"/>
</dbReference>
<name>A0A317EQ69_9SPHI</name>
<dbReference type="EMBL" id="QGNZ01000002">
    <property type="protein sequence ID" value="PWS27446.1"/>
    <property type="molecule type" value="Genomic_DNA"/>
</dbReference>
<proteinExistence type="predicted"/>
<sequence>MKNWGISLRSLRGRKIDAFGLLYQSIQFKPDSSGSPEFFTRAIAYGGTAVRQEVQTVHFQIIINMLYLFNSLKRRHFAEMIRRKRLYFLEMNVGE</sequence>
<protein>
    <submittedName>
        <fullName evidence="1">Uncharacterized protein</fullName>
    </submittedName>
</protein>